<evidence type="ECO:0000256" key="6">
    <source>
        <dbReference type="ARBA" id="ARBA00022741"/>
    </source>
</evidence>
<name>A0A1H6QLJ2_9GAMM</name>
<feature type="domain" description="Aminoglycoside phosphotransferase" evidence="11">
    <location>
        <begin position="41"/>
        <end position="249"/>
    </location>
</feature>
<evidence type="ECO:0000256" key="10">
    <source>
        <dbReference type="ARBA" id="ARBA00023016"/>
    </source>
</evidence>
<keyword evidence="1" id="KW-0963">Cytoplasm</keyword>
<keyword evidence="2" id="KW-0723">Serine/threonine-protein kinase</keyword>
<dbReference type="GO" id="GO:0005524">
    <property type="term" value="F:ATP binding"/>
    <property type="evidence" value="ECO:0007669"/>
    <property type="project" value="UniProtKB-KW"/>
</dbReference>
<evidence type="ECO:0000256" key="4">
    <source>
        <dbReference type="ARBA" id="ARBA00022679"/>
    </source>
</evidence>
<accession>A0A1H6QLJ2</accession>
<evidence type="ECO:0000256" key="8">
    <source>
        <dbReference type="ARBA" id="ARBA00022840"/>
    </source>
</evidence>
<dbReference type="InterPro" id="IPR011009">
    <property type="entry name" value="Kinase-like_dom_sf"/>
</dbReference>
<dbReference type="GO" id="GO:0005737">
    <property type="term" value="C:cytoplasm"/>
    <property type="evidence" value="ECO:0007669"/>
    <property type="project" value="TreeGrafter"/>
</dbReference>
<evidence type="ECO:0000256" key="7">
    <source>
        <dbReference type="ARBA" id="ARBA00022777"/>
    </source>
</evidence>
<evidence type="ECO:0000259" key="11">
    <source>
        <dbReference type="Pfam" id="PF01636"/>
    </source>
</evidence>
<keyword evidence="3" id="KW-0597">Phosphoprotein</keyword>
<dbReference type="OrthoDB" id="5392197at2"/>
<keyword evidence="7 12" id="KW-0418">Kinase</keyword>
<dbReference type="PANTHER" id="PTHR39573">
    <property type="entry name" value="STRESS RESPONSE KINASE A"/>
    <property type="match status" value="1"/>
</dbReference>
<keyword evidence="4" id="KW-0808">Transferase</keyword>
<dbReference type="Gene3D" id="1.20.1270.170">
    <property type="match status" value="1"/>
</dbReference>
<dbReference type="GO" id="GO:0046872">
    <property type="term" value="F:metal ion binding"/>
    <property type="evidence" value="ECO:0007669"/>
    <property type="project" value="UniProtKB-KW"/>
</dbReference>
<evidence type="ECO:0000256" key="3">
    <source>
        <dbReference type="ARBA" id="ARBA00022553"/>
    </source>
</evidence>
<organism evidence="12 13">
    <name type="scientific">Allopseudospirillum japonicum</name>
    <dbReference type="NCBI Taxonomy" id="64971"/>
    <lineage>
        <taxon>Bacteria</taxon>
        <taxon>Pseudomonadati</taxon>
        <taxon>Pseudomonadota</taxon>
        <taxon>Gammaproteobacteria</taxon>
        <taxon>Oceanospirillales</taxon>
        <taxon>Oceanospirillaceae</taxon>
        <taxon>Allopseudospirillum</taxon>
    </lineage>
</organism>
<dbReference type="AlphaFoldDB" id="A0A1H6QLJ2"/>
<dbReference type="Proteomes" id="UP000242999">
    <property type="component" value="Unassembled WGS sequence"/>
</dbReference>
<dbReference type="Pfam" id="PF01636">
    <property type="entry name" value="APH"/>
    <property type="match status" value="1"/>
</dbReference>
<keyword evidence="9" id="KW-0460">Magnesium</keyword>
<protein>
    <submittedName>
        <fullName evidence="12">Ser/Thr protein kinase RdoA involved in Cpx stress response, MazF antagonist</fullName>
    </submittedName>
</protein>
<gene>
    <name evidence="12" type="ORF">SAMN05421831_101351</name>
</gene>
<dbReference type="RefSeq" id="WP_093308222.1">
    <property type="nucleotide sequence ID" value="NZ_FNYH01000001.1"/>
</dbReference>
<keyword evidence="10" id="KW-0346">Stress response</keyword>
<sequence length="338" mass="39238">MLRPDASLAYADDFAQVSPHLILQAVESIGLEPDGSSLPLNSYENRVVRLGMLEADPVIVKFYRPHSWQAAHILEEHQLCLQLAQANLPVNAPLTFDQQSLFNYQGFYFALYPYQVHRSRVWEDDNEYLDALYQLGHLFARIHTQSRKITYQHRPHFDWCRQWQQAWHIILATPWLTKIQTSQLTALETSLRSLIESRLAHVKSSRLQPIQGDAHLGNLLWTPSPYLIDFDDSIQGLPVQDLWMLAQAEDPKEEALRWSELIDGYQEEATFPFHELAWIEILRTLRILEHTAWLVLHRNEAAFATLANIQTADFWSQILLHLHRQENALKQAPLTLNA</sequence>
<keyword evidence="5" id="KW-0479">Metal-binding</keyword>
<dbReference type="EMBL" id="FNYH01000001">
    <property type="protein sequence ID" value="SEI41007.1"/>
    <property type="molecule type" value="Genomic_DNA"/>
</dbReference>
<dbReference type="Gene3D" id="3.30.200.70">
    <property type="match status" value="1"/>
</dbReference>
<dbReference type="InterPro" id="IPR032882">
    <property type="entry name" value="SrkA/RdoA"/>
</dbReference>
<evidence type="ECO:0000256" key="1">
    <source>
        <dbReference type="ARBA" id="ARBA00022490"/>
    </source>
</evidence>
<keyword evidence="6" id="KW-0547">Nucleotide-binding</keyword>
<dbReference type="PANTHER" id="PTHR39573:SF1">
    <property type="entry name" value="STRESS RESPONSE KINASE A"/>
    <property type="match status" value="1"/>
</dbReference>
<dbReference type="InterPro" id="IPR002575">
    <property type="entry name" value="Aminoglycoside_PTrfase"/>
</dbReference>
<reference evidence="13" key="1">
    <citation type="submission" date="2016-10" db="EMBL/GenBank/DDBJ databases">
        <authorList>
            <person name="Varghese N."/>
            <person name="Submissions S."/>
        </authorList>
    </citation>
    <scope>NUCLEOTIDE SEQUENCE [LARGE SCALE GENOMIC DNA]</scope>
    <source>
        <strain evidence="13">DSM 7165</strain>
    </source>
</reference>
<dbReference type="SUPFAM" id="SSF56112">
    <property type="entry name" value="Protein kinase-like (PK-like)"/>
    <property type="match status" value="1"/>
</dbReference>
<keyword evidence="13" id="KW-1185">Reference proteome</keyword>
<proteinExistence type="predicted"/>
<keyword evidence="8" id="KW-0067">ATP-binding</keyword>
<dbReference type="NCBIfam" id="NF008738">
    <property type="entry name" value="PRK11768.1"/>
    <property type="match status" value="1"/>
</dbReference>
<evidence type="ECO:0000313" key="12">
    <source>
        <dbReference type="EMBL" id="SEI41007.1"/>
    </source>
</evidence>
<evidence type="ECO:0000256" key="2">
    <source>
        <dbReference type="ARBA" id="ARBA00022527"/>
    </source>
</evidence>
<dbReference type="Gene3D" id="1.10.510.10">
    <property type="entry name" value="Transferase(Phosphotransferase) domain 1"/>
    <property type="match status" value="1"/>
</dbReference>
<dbReference type="GO" id="GO:0004674">
    <property type="term" value="F:protein serine/threonine kinase activity"/>
    <property type="evidence" value="ECO:0007669"/>
    <property type="project" value="UniProtKB-KW"/>
</dbReference>
<evidence type="ECO:0000313" key="13">
    <source>
        <dbReference type="Proteomes" id="UP000242999"/>
    </source>
</evidence>
<evidence type="ECO:0000256" key="5">
    <source>
        <dbReference type="ARBA" id="ARBA00022723"/>
    </source>
</evidence>
<evidence type="ECO:0000256" key="9">
    <source>
        <dbReference type="ARBA" id="ARBA00022842"/>
    </source>
</evidence>
<dbReference type="STRING" id="64971.SAMN05421831_101351"/>